<keyword evidence="3" id="KW-0238">DNA-binding</keyword>
<dbReference type="GO" id="GO:0000981">
    <property type="term" value="F:DNA-binding transcription factor activity, RNA polymerase II-specific"/>
    <property type="evidence" value="ECO:0007669"/>
    <property type="project" value="InterPro"/>
</dbReference>
<dbReference type="PROSITE" id="PS50048">
    <property type="entry name" value="ZN2_CY6_FUNGAL_2"/>
    <property type="match status" value="1"/>
</dbReference>
<proteinExistence type="predicted"/>
<feature type="region of interest" description="Disordered" evidence="6">
    <location>
        <begin position="891"/>
        <end position="929"/>
    </location>
</feature>
<dbReference type="InterPro" id="IPR051127">
    <property type="entry name" value="Fungal_SecMet_Regulators"/>
</dbReference>
<dbReference type="AlphaFoldDB" id="A0A0J9ER21"/>
<dbReference type="SUPFAM" id="SSF160920">
    <property type="entry name" value="PSTPO5379-like"/>
    <property type="match status" value="1"/>
</dbReference>
<reference evidence="8" key="1">
    <citation type="submission" date="2010-03" db="EMBL/GenBank/DDBJ databases">
        <title>Annotation of Blastomyces dermatitidis strain ATCC 18188.</title>
        <authorList>
            <consortium name="The Broad Institute Genome Sequencing Platform"/>
            <consortium name="Broad Institute Genome Sequencing Center for Infectious Disease."/>
            <person name="Cuomo C."/>
            <person name="Klein B."/>
            <person name="Sullivan T."/>
            <person name="Heitman J."/>
            <person name="Young S."/>
            <person name="Zeng Q."/>
            <person name="Gargeya S."/>
            <person name="Alvarado L."/>
            <person name="Berlin A.M."/>
            <person name="Chapman S.B."/>
            <person name="Chen Z."/>
            <person name="Freedman E."/>
            <person name="Gellesch M."/>
            <person name="Goldberg J."/>
            <person name="Griggs A."/>
            <person name="Gujja S."/>
            <person name="Heilman E."/>
            <person name="Heiman D."/>
            <person name="Howarth C."/>
            <person name="Mehta T."/>
            <person name="Neiman D."/>
            <person name="Pearson M."/>
            <person name="Roberts A."/>
            <person name="Saif S."/>
            <person name="Shea T."/>
            <person name="Shenoy N."/>
            <person name="Sisk P."/>
            <person name="Stolte C."/>
            <person name="Sykes S."/>
            <person name="White J."/>
            <person name="Yandava C."/>
            <person name="Haas B."/>
            <person name="Nusbaum C."/>
            <person name="Birren B."/>
        </authorList>
    </citation>
    <scope>NUCLEOTIDE SEQUENCE</scope>
    <source>
        <strain evidence="8">ATCC 18188</strain>
    </source>
</reference>
<name>A0A0J9ER21_AJEDA</name>
<feature type="region of interest" description="Disordered" evidence="6">
    <location>
        <begin position="354"/>
        <end position="401"/>
    </location>
</feature>
<dbReference type="Pfam" id="PF07286">
    <property type="entry name" value="D-Glu_cyclase"/>
    <property type="match status" value="1"/>
</dbReference>
<evidence type="ECO:0000256" key="2">
    <source>
        <dbReference type="ARBA" id="ARBA00023015"/>
    </source>
</evidence>
<dbReference type="EMBL" id="GG749481">
    <property type="protein sequence ID" value="KMW68497.1"/>
    <property type="molecule type" value="Genomic_DNA"/>
</dbReference>
<evidence type="ECO:0000256" key="1">
    <source>
        <dbReference type="ARBA" id="ARBA00022723"/>
    </source>
</evidence>
<dbReference type="GO" id="GO:0003677">
    <property type="term" value="F:DNA binding"/>
    <property type="evidence" value="ECO:0007669"/>
    <property type="project" value="UniProtKB-KW"/>
</dbReference>
<dbReference type="Gene3D" id="3.40.1640.10">
    <property type="entry name" value="PSTPO5379-like"/>
    <property type="match status" value="1"/>
</dbReference>
<feature type="domain" description="Zn(2)-C6 fungal-type" evidence="7">
    <location>
        <begin position="295"/>
        <end position="327"/>
    </location>
</feature>
<dbReference type="PANTHER" id="PTHR47424:SF6">
    <property type="entry name" value="PROLINE UTILIZATION TRANS-ACTIVATOR"/>
    <property type="match status" value="1"/>
</dbReference>
<keyword evidence="4" id="KW-0804">Transcription</keyword>
<dbReference type="SMART" id="SM00906">
    <property type="entry name" value="Fungal_trans"/>
    <property type="match status" value="1"/>
</dbReference>
<dbReference type="CDD" id="cd12148">
    <property type="entry name" value="fungal_TF_MHR"/>
    <property type="match status" value="1"/>
</dbReference>
<dbReference type="CDD" id="cd00067">
    <property type="entry name" value="GAL4"/>
    <property type="match status" value="1"/>
</dbReference>
<keyword evidence="5" id="KW-0539">Nucleus</keyword>
<dbReference type="PANTHER" id="PTHR47424">
    <property type="entry name" value="REGULATORY PROTEIN GAL4"/>
    <property type="match status" value="1"/>
</dbReference>
<dbReference type="InterPro" id="IPR038021">
    <property type="entry name" value="Putative_hydro-lyase"/>
</dbReference>
<dbReference type="PROSITE" id="PS00463">
    <property type="entry name" value="ZN2_CY6_FUNGAL_1"/>
    <property type="match status" value="1"/>
</dbReference>
<organism evidence="8">
    <name type="scientific">Ajellomyces dermatitidis (strain ATCC 18188 / CBS 674.68)</name>
    <name type="common">Blastomyces dermatitidis</name>
    <dbReference type="NCBI Taxonomy" id="653446"/>
    <lineage>
        <taxon>Eukaryota</taxon>
        <taxon>Fungi</taxon>
        <taxon>Dikarya</taxon>
        <taxon>Ascomycota</taxon>
        <taxon>Pezizomycotina</taxon>
        <taxon>Eurotiomycetes</taxon>
        <taxon>Eurotiomycetidae</taxon>
        <taxon>Onygenales</taxon>
        <taxon>Ajellomycetaceae</taxon>
        <taxon>Blastomyces</taxon>
    </lineage>
</organism>
<dbReference type="Gene3D" id="4.10.240.10">
    <property type="entry name" value="Zn(2)-C6 fungal-type DNA-binding domain"/>
    <property type="match status" value="1"/>
</dbReference>
<evidence type="ECO:0000256" key="3">
    <source>
        <dbReference type="ARBA" id="ARBA00023125"/>
    </source>
</evidence>
<evidence type="ECO:0000256" key="6">
    <source>
        <dbReference type="SAM" id="MobiDB-lite"/>
    </source>
</evidence>
<dbReference type="InterPro" id="IPR001138">
    <property type="entry name" value="Zn2Cys6_DnaBD"/>
</dbReference>
<evidence type="ECO:0000256" key="4">
    <source>
        <dbReference type="ARBA" id="ARBA00023163"/>
    </source>
</evidence>
<keyword evidence="1" id="KW-0479">Metal-binding</keyword>
<evidence type="ECO:0000313" key="8">
    <source>
        <dbReference type="EMBL" id="KMW68497.1"/>
    </source>
</evidence>
<gene>
    <name evidence="8" type="ORF">BDDG_12857</name>
</gene>
<dbReference type="InterPro" id="IPR036864">
    <property type="entry name" value="Zn2-C6_fun-type_DNA-bd_sf"/>
</dbReference>
<dbReference type="SUPFAM" id="SSF57701">
    <property type="entry name" value="Zn2/Cys6 DNA-binding domain"/>
    <property type="match status" value="1"/>
</dbReference>
<dbReference type="GO" id="GO:0008270">
    <property type="term" value="F:zinc ion binding"/>
    <property type="evidence" value="ECO:0007669"/>
    <property type="project" value="InterPro"/>
</dbReference>
<protein>
    <recommendedName>
        <fullName evidence="7">Zn(2)-C6 fungal-type domain-containing protein</fullName>
    </recommendedName>
</protein>
<dbReference type="OrthoDB" id="4064873at2759"/>
<sequence>MVGKSSTRRVRLKARKNVVTFLICLPSRYAEDFRLLCQRNPVPCPLLAESKSVGKYSDLKSRMPKIQDGDIAAEIDLRTDASRYMVYSDGKLVKFQCQDILDDWTEDHVGFLIRCSISFKSALTLAELPPLHTVMQRNYPIYRTNIPLSPAAVFTWGTFVVSMRPYALDRIDDVRTITRPRNGRRGCSGGVLRSWRKTSLALPRGWKPPAYVAISELSDIWAKGMASEPNNPTTPASGFQSLFGNVYKRDFGIGIIIYDNFNLFWGKVSRGYSDMLLSTHSTHVGLDRPRRASVACNYCRIRKKRCFGGNDGLACRACAIASRTCTYPNVQKTVRVPEAYLIQLEARLKAYERKRQNDTRRQGSLNVAPIEHQPQQDPPTAALSDGSESPTPIQDGEDIDDNPLTEKIAHLVLSPEGDKRYFGNSSSASLGKKFLDFVRSFKAGLDIGEDFITPTYNSNSNFSIRTNARQSRPSATSLPPFPVAKLLYAAQYAYIGTIFSFTSPETFENNIRGMYDREPDFSDIRDRLRYCQIFIILAFGQMYSVNQWTSYDGPPGFEYFQQVMNLLPDIHEQPSVVFVEVLSLVGYYFQNLNRRDAAFLHIGLAVRMAISLGLHQEVSDDSLDDLAREHRRRLWWSVYSLDRILCVKSGNPFTVADEDIGVLLPSRLHDEPNLCPATVLFHYTELSRILGKIMKTVYRTPCTTAYNLVNSVQSILAELTQWQSNLPQALQCDFTKLDSELSRQSVSIFLHYSQCINMTVRPLVFNVVRKCLQNHEKTGEWADWRNGLQQSTVLAVETCIAAARNSAAVMAAAAKQNLMATYGYMDGEHAFSAAIILVMINIAFPHNARDHAAMTLALDVLNSMAEKGNLHIRSLHRLLLNLYNTVLPVSADPDEEPAPTTPARQFLSPPAESAQPATLTTEPGLEPGPELGYEAAPIPLPHFTPEDPLAAFLAAQQAAASTIPMPGEGGFIVPEELLSFENPASDAILWEEGYGTFDVGMDFDWAQWNA</sequence>
<dbReference type="InterPro" id="IPR007219">
    <property type="entry name" value="XnlR_reg_dom"/>
</dbReference>
<dbReference type="SMART" id="SM00066">
    <property type="entry name" value="GAL4"/>
    <property type="match status" value="1"/>
</dbReference>
<evidence type="ECO:0000259" key="7">
    <source>
        <dbReference type="PROSITE" id="PS50048"/>
    </source>
</evidence>
<dbReference type="Pfam" id="PF04082">
    <property type="entry name" value="Fungal_trans"/>
    <property type="match status" value="1"/>
</dbReference>
<accession>A0A0J9ER21</accession>
<keyword evidence="2" id="KW-0805">Transcription regulation</keyword>
<dbReference type="InterPro" id="IPR009906">
    <property type="entry name" value="D-Glu_cyclase"/>
</dbReference>
<evidence type="ECO:0000256" key="5">
    <source>
        <dbReference type="ARBA" id="ARBA00023242"/>
    </source>
</evidence>
<dbReference type="GO" id="GO:0006351">
    <property type="term" value="P:DNA-templated transcription"/>
    <property type="evidence" value="ECO:0007669"/>
    <property type="project" value="InterPro"/>
</dbReference>
<dbReference type="Proteomes" id="UP000007802">
    <property type="component" value="Unassembled WGS sequence"/>
</dbReference>